<evidence type="ECO:0000313" key="1">
    <source>
        <dbReference type="EMBL" id="KAF9063040.1"/>
    </source>
</evidence>
<protein>
    <submittedName>
        <fullName evidence="1">Uncharacterized protein</fullName>
    </submittedName>
</protein>
<dbReference type="AlphaFoldDB" id="A0A9P5PJ77"/>
<proteinExistence type="predicted"/>
<comment type="caution">
    <text evidence="1">The sequence shown here is derived from an EMBL/GenBank/DDBJ whole genome shotgun (WGS) entry which is preliminary data.</text>
</comment>
<evidence type="ECO:0000313" key="2">
    <source>
        <dbReference type="Proteomes" id="UP000772434"/>
    </source>
</evidence>
<dbReference type="OrthoDB" id="3064123at2759"/>
<dbReference type="Proteomes" id="UP000772434">
    <property type="component" value="Unassembled WGS sequence"/>
</dbReference>
<keyword evidence="2" id="KW-1185">Reference proteome</keyword>
<sequence>MVALGVASVKKGGAATVLVFPSVITLVSAAGCHTILNLQKLELANAGANSSSQKSLEDLELTAIEDVTITTWDSPWDTSTFQIVEPDQDTTFTLQQVTGPSNSRALGHTIADDSFMSIQ</sequence>
<name>A0A9P5PJ77_9AGAR</name>
<reference evidence="1" key="1">
    <citation type="submission" date="2020-11" db="EMBL/GenBank/DDBJ databases">
        <authorList>
            <consortium name="DOE Joint Genome Institute"/>
            <person name="Ahrendt S."/>
            <person name="Riley R."/>
            <person name="Andreopoulos W."/>
            <person name="Labutti K."/>
            <person name="Pangilinan J."/>
            <person name="Ruiz-Duenas F.J."/>
            <person name="Barrasa J.M."/>
            <person name="Sanchez-Garcia M."/>
            <person name="Camarero S."/>
            <person name="Miyauchi S."/>
            <person name="Serrano A."/>
            <person name="Linde D."/>
            <person name="Babiker R."/>
            <person name="Drula E."/>
            <person name="Ayuso-Fernandez I."/>
            <person name="Pacheco R."/>
            <person name="Padilla G."/>
            <person name="Ferreira P."/>
            <person name="Barriuso J."/>
            <person name="Kellner H."/>
            <person name="Castanera R."/>
            <person name="Alfaro M."/>
            <person name="Ramirez L."/>
            <person name="Pisabarro A.G."/>
            <person name="Kuo A."/>
            <person name="Tritt A."/>
            <person name="Lipzen A."/>
            <person name="He G."/>
            <person name="Yan M."/>
            <person name="Ng V."/>
            <person name="Cullen D."/>
            <person name="Martin F."/>
            <person name="Rosso M.-N."/>
            <person name="Henrissat B."/>
            <person name="Hibbett D."/>
            <person name="Martinez A.T."/>
            <person name="Grigoriev I.V."/>
        </authorList>
    </citation>
    <scope>NUCLEOTIDE SEQUENCE</scope>
    <source>
        <strain evidence="1">AH 40177</strain>
    </source>
</reference>
<accession>A0A9P5PJ77</accession>
<organism evidence="1 2">
    <name type="scientific">Rhodocollybia butyracea</name>
    <dbReference type="NCBI Taxonomy" id="206335"/>
    <lineage>
        <taxon>Eukaryota</taxon>
        <taxon>Fungi</taxon>
        <taxon>Dikarya</taxon>
        <taxon>Basidiomycota</taxon>
        <taxon>Agaricomycotina</taxon>
        <taxon>Agaricomycetes</taxon>
        <taxon>Agaricomycetidae</taxon>
        <taxon>Agaricales</taxon>
        <taxon>Marasmiineae</taxon>
        <taxon>Omphalotaceae</taxon>
        <taxon>Rhodocollybia</taxon>
    </lineage>
</organism>
<gene>
    <name evidence="1" type="ORF">BDP27DRAFT_1427245</name>
</gene>
<dbReference type="EMBL" id="JADNRY010000155">
    <property type="protein sequence ID" value="KAF9063040.1"/>
    <property type="molecule type" value="Genomic_DNA"/>
</dbReference>